<sequence length="378" mass="43414">MSDYFDQFTKKLMQEPNRKICDITQQFIKTSPIPMSISQDNAFHLNWAFQIFSSSNYNAECCSNIIYAVKQLQMGWFEIVNNPKTLMQLQAILQKDSQYAKINEAPVHLLANYVQAKLPNTLDDAALRAVLNDIRASIGHLSARQLEVSKLTLQDQLDFIQEQINQNLKDTVQKYKNSLKSFVQDVFKQYLQELDQLITSDLKYRLEGIETDFQAKIAAFGTQTQPVQSTPKLNSTASTTVAQNNEPIVQSSLQLSQTAQKTPVFDSKPRQKLTCIADLGLQDYVSPQPKTWQKKNIELRKNRQDGEAQTEAQEIPEDTQQQVYDLYERLNMVTKQTNDALEAVQNLMKEQNKKICDPQTTEYIKSLEDRLSRLEGRK</sequence>
<proteinExistence type="predicted"/>
<dbReference type="Proteomes" id="UP001642409">
    <property type="component" value="Unassembled WGS sequence"/>
</dbReference>
<comment type="caution">
    <text evidence="2">The sequence shown here is derived from an EMBL/GenBank/DDBJ whole genome shotgun (WGS) entry which is preliminary data.</text>
</comment>
<evidence type="ECO:0000313" key="4">
    <source>
        <dbReference type="Proteomes" id="UP001642409"/>
    </source>
</evidence>
<reference evidence="2" key="1">
    <citation type="submission" date="2023-06" db="EMBL/GenBank/DDBJ databases">
        <authorList>
            <person name="Kurt Z."/>
        </authorList>
    </citation>
    <scope>NUCLEOTIDE SEQUENCE</scope>
</reference>
<evidence type="ECO:0000313" key="3">
    <source>
        <dbReference type="EMBL" id="CAL6028807.1"/>
    </source>
</evidence>
<evidence type="ECO:0000256" key="1">
    <source>
        <dbReference type="SAM" id="Coils"/>
    </source>
</evidence>
<keyword evidence="4" id="KW-1185">Reference proteome</keyword>
<accession>A0AA86V219</accession>
<gene>
    <name evidence="3" type="ORF">HINF_LOCUS31985</name>
    <name evidence="2" type="ORF">HINF_LOCUS65249</name>
</gene>
<reference evidence="3 4" key="2">
    <citation type="submission" date="2024-07" db="EMBL/GenBank/DDBJ databases">
        <authorList>
            <person name="Akdeniz Z."/>
        </authorList>
    </citation>
    <scope>NUCLEOTIDE SEQUENCE [LARGE SCALE GENOMIC DNA]</scope>
</reference>
<organism evidence="2">
    <name type="scientific">Hexamita inflata</name>
    <dbReference type="NCBI Taxonomy" id="28002"/>
    <lineage>
        <taxon>Eukaryota</taxon>
        <taxon>Metamonada</taxon>
        <taxon>Diplomonadida</taxon>
        <taxon>Hexamitidae</taxon>
        <taxon>Hexamitinae</taxon>
        <taxon>Hexamita</taxon>
    </lineage>
</organism>
<dbReference type="EMBL" id="CATOUU010001179">
    <property type="protein sequence ID" value="CAI9977604.1"/>
    <property type="molecule type" value="Genomic_DNA"/>
</dbReference>
<evidence type="ECO:0000313" key="2">
    <source>
        <dbReference type="EMBL" id="CAI9977604.1"/>
    </source>
</evidence>
<name>A0AA86V219_9EUKA</name>
<dbReference type="EMBL" id="CAXDID020000108">
    <property type="protein sequence ID" value="CAL6028807.1"/>
    <property type="molecule type" value="Genomic_DNA"/>
</dbReference>
<dbReference type="AlphaFoldDB" id="A0AA86V219"/>
<protein>
    <submittedName>
        <fullName evidence="3">Hypothetical_protein</fullName>
    </submittedName>
</protein>
<keyword evidence="1" id="KW-0175">Coiled coil</keyword>
<feature type="coiled-coil region" evidence="1">
    <location>
        <begin position="143"/>
        <end position="185"/>
    </location>
</feature>